<keyword evidence="1" id="KW-0812">Transmembrane</keyword>
<organism evidence="2 3">
    <name type="scientific">Thermobrachium celere DSM 8682</name>
    <dbReference type="NCBI Taxonomy" id="941824"/>
    <lineage>
        <taxon>Bacteria</taxon>
        <taxon>Bacillati</taxon>
        <taxon>Bacillota</taxon>
        <taxon>Clostridia</taxon>
        <taxon>Eubacteriales</taxon>
        <taxon>Clostridiaceae</taxon>
        <taxon>Thermobrachium</taxon>
    </lineage>
</organism>
<dbReference type="HOGENOM" id="CLU_2848400_0_0_9"/>
<keyword evidence="1" id="KW-0472">Membrane</keyword>
<keyword evidence="1" id="KW-1133">Transmembrane helix</keyword>
<evidence type="ECO:0000313" key="2">
    <source>
        <dbReference type="EMBL" id="CDF58191.1"/>
    </source>
</evidence>
<gene>
    <name evidence="2" type="ORF">TCEL_00237</name>
</gene>
<dbReference type="RefSeq" id="WP_018662045.1">
    <property type="nucleotide sequence ID" value="NZ_HF952018.1"/>
</dbReference>
<accession>R7RS27</accession>
<dbReference type="AlphaFoldDB" id="R7RS27"/>
<evidence type="ECO:0000256" key="1">
    <source>
        <dbReference type="SAM" id="Phobius"/>
    </source>
</evidence>
<feature type="transmembrane region" description="Helical" evidence="1">
    <location>
        <begin position="7"/>
        <end position="29"/>
    </location>
</feature>
<name>R7RS27_9CLOT</name>
<evidence type="ECO:0000313" key="3">
    <source>
        <dbReference type="Proteomes" id="UP000014923"/>
    </source>
</evidence>
<reference evidence="2" key="1">
    <citation type="submission" date="2013-03" db="EMBL/GenBank/DDBJ databases">
        <title>Draft genome sequence of the hydrogen-ethanol-producing anaerobic alkalithermophilic Caloramator celere.</title>
        <authorList>
            <person name="Ciranna A."/>
            <person name="Larjo A."/>
            <person name="Kivisto A."/>
            <person name="Santala V."/>
            <person name="Roos C."/>
            <person name="Karp M."/>
        </authorList>
    </citation>
    <scope>NUCLEOTIDE SEQUENCE [LARGE SCALE GENOMIC DNA]</scope>
    <source>
        <strain evidence="2">DSM 8682</strain>
    </source>
</reference>
<protein>
    <submittedName>
        <fullName evidence="2">Uncharacterized protein</fullName>
    </submittedName>
</protein>
<keyword evidence="3" id="KW-1185">Reference proteome</keyword>
<dbReference type="EMBL" id="CAVN010000095">
    <property type="protein sequence ID" value="CDF58191.1"/>
    <property type="molecule type" value="Genomic_DNA"/>
</dbReference>
<sequence>MKKILRFIVVFLVVLFIIFLIKGLLYFVLSFIELKPEGDAKLVMYNLDKKNNNLIWILINKLLLR</sequence>
<proteinExistence type="predicted"/>
<comment type="caution">
    <text evidence="2">The sequence shown here is derived from an EMBL/GenBank/DDBJ whole genome shotgun (WGS) entry which is preliminary data.</text>
</comment>
<dbReference type="Proteomes" id="UP000014923">
    <property type="component" value="Unassembled WGS sequence"/>
</dbReference>